<dbReference type="AlphaFoldDB" id="A0A656D4K8"/>
<dbReference type="Pfam" id="PF13565">
    <property type="entry name" value="HTH_32"/>
    <property type="match status" value="1"/>
</dbReference>
<proteinExistence type="predicted"/>
<dbReference type="Proteomes" id="UP000243065">
    <property type="component" value="Unassembled WGS sequence"/>
</dbReference>
<reference evidence="1 2" key="1">
    <citation type="submission" date="2015-11" db="EMBL/GenBank/DDBJ databases">
        <authorList>
            <person name="Varghese N."/>
        </authorList>
    </citation>
    <scope>NUCLEOTIDE SEQUENCE [LARGE SCALE GENOMIC DNA]</scope>
    <source>
        <strain evidence="1 2">JGI-24</strain>
    </source>
</reference>
<organism evidence="1 2">
    <name type="scientific">Kryptobacter tengchongensis</name>
    <dbReference type="NCBI Taxonomy" id="1643429"/>
    <lineage>
        <taxon>Bacteria</taxon>
        <taxon>Pseudomonadati</taxon>
        <taxon>Candidatus Kryptoniota</taxon>
        <taxon>Candidatus Kryptobacter</taxon>
    </lineage>
</organism>
<evidence type="ECO:0000313" key="1">
    <source>
        <dbReference type="EMBL" id="CUS97185.1"/>
    </source>
</evidence>
<dbReference type="RefSeq" id="WP_072149722.1">
    <property type="nucleotide sequence ID" value="NZ_CZVU01000006.1"/>
</dbReference>
<sequence>MGKRRTLQLKQDEMDELLKILKESPNKNSQLYRRSKVIFLKAEGKSLREIANETGLTKQAISHILKLFEKDGLNGIIPKKRGKKEKFSEEDKQKIVNLVNQFSPSEFGIPKRYWTLRTIARAMKKIYNVKISINSIRKILNEGNVDLKKMRDKFKKIKLIDYLKS</sequence>
<name>A0A656D4K8_KRYT1</name>
<dbReference type="SUPFAM" id="SSF46689">
    <property type="entry name" value="Homeodomain-like"/>
    <property type="match status" value="1"/>
</dbReference>
<evidence type="ECO:0000313" key="2">
    <source>
        <dbReference type="Proteomes" id="UP000243065"/>
    </source>
</evidence>
<dbReference type="Gene3D" id="1.10.10.10">
    <property type="entry name" value="Winged helix-like DNA-binding domain superfamily/Winged helix DNA-binding domain"/>
    <property type="match status" value="1"/>
</dbReference>
<dbReference type="InterPro" id="IPR009057">
    <property type="entry name" value="Homeodomain-like_sf"/>
</dbReference>
<accession>A0A656D4K8</accession>
<keyword evidence="2" id="KW-1185">Reference proteome</keyword>
<dbReference type="EMBL" id="CZVU01000006">
    <property type="protein sequence ID" value="CUS97185.1"/>
    <property type="molecule type" value="Genomic_DNA"/>
</dbReference>
<gene>
    <name evidence="1" type="ORF">JGI24_00228</name>
</gene>
<dbReference type="InterPro" id="IPR036388">
    <property type="entry name" value="WH-like_DNA-bd_sf"/>
</dbReference>
<protein>
    <submittedName>
        <fullName evidence="1">Transposase</fullName>
    </submittedName>
</protein>